<sequence>MSKPSAPMGFEPPPYAPPPYSAAQGGVPPQAPFAPLQQDDITTEGTAPGPATYYPPPQGGQMGPPPPQAQYPGQMGPGPMGKTVPMTATHGGQPVIGYQPNDFFISSIAAITFLLIQDKQIVFSDLHATSASSTVRDTEVYVGPLYKCLLRSCVYGC</sequence>
<accession>A0AAV2Q7F6</accession>
<feature type="compositionally biased region" description="Pro residues" evidence="1">
    <location>
        <begin position="10"/>
        <end position="20"/>
    </location>
</feature>
<keyword evidence="3" id="KW-1185">Reference proteome</keyword>
<organism evidence="2 3">
    <name type="scientific">Meganyctiphanes norvegica</name>
    <name type="common">Northern krill</name>
    <name type="synonym">Thysanopoda norvegica</name>
    <dbReference type="NCBI Taxonomy" id="48144"/>
    <lineage>
        <taxon>Eukaryota</taxon>
        <taxon>Metazoa</taxon>
        <taxon>Ecdysozoa</taxon>
        <taxon>Arthropoda</taxon>
        <taxon>Crustacea</taxon>
        <taxon>Multicrustacea</taxon>
        <taxon>Malacostraca</taxon>
        <taxon>Eumalacostraca</taxon>
        <taxon>Eucarida</taxon>
        <taxon>Euphausiacea</taxon>
        <taxon>Euphausiidae</taxon>
        <taxon>Meganyctiphanes</taxon>
    </lineage>
</organism>
<dbReference type="Proteomes" id="UP001497623">
    <property type="component" value="Unassembled WGS sequence"/>
</dbReference>
<dbReference type="AlphaFoldDB" id="A0AAV2Q7F6"/>
<dbReference type="EMBL" id="CAXKWB010004305">
    <property type="protein sequence ID" value="CAL4073247.1"/>
    <property type="molecule type" value="Genomic_DNA"/>
</dbReference>
<comment type="caution">
    <text evidence="2">The sequence shown here is derived from an EMBL/GenBank/DDBJ whole genome shotgun (WGS) entry which is preliminary data.</text>
</comment>
<evidence type="ECO:0000256" key="1">
    <source>
        <dbReference type="SAM" id="MobiDB-lite"/>
    </source>
</evidence>
<proteinExistence type="predicted"/>
<evidence type="ECO:0000313" key="2">
    <source>
        <dbReference type="EMBL" id="CAL4073247.1"/>
    </source>
</evidence>
<feature type="region of interest" description="Disordered" evidence="1">
    <location>
        <begin position="1"/>
        <end position="83"/>
    </location>
</feature>
<gene>
    <name evidence="2" type="ORF">MNOR_LOCUS9067</name>
</gene>
<evidence type="ECO:0000313" key="3">
    <source>
        <dbReference type="Proteomes" id="UP001497623"/>
    </source>
</evidence>
<feature type="compositionally biased region" description="Pro residues" evidence="1">
    <location>
        <begin position="53"/>
        <end position="69"/>
    </location>
</feature>
<reference evidence="2 3" key="1">
    <citation type="submission" date="2024-05" db="EMBL/GenBank/DDBJ databases">
        <authorList>
            <person name="Wallberg A."/>
        </authorList>
    </citation>
    <scope>NUCLEOTIDE SEQUENCE [LARGE SCALE GENOMIC DNA]</scope>
</reference>
<name>A0AAV2Q7F6_MEGNR</name>
<feature type="non-terminal residue" evidence="2">
    <location>
        <position position="157"/>
    </location>
</feature>
<protein>
    <submittedName>
        <fullName evidence="2">Uncharacterized protein</fullName>
    </submittedName>
</protein>